<organism evidence="2 3">
    <name type="scientific">Leptospira jelokensis</name>
    <dbReference type="NCBI Taxonomy" id="2484931"/>
    <lineage>
        <taxon>Bacteria</taxon>
        <taxon>Pseudomonadati</taxon>
        <taxon>Spirochaetota</taxon>
        <taxon>Spirochaetia</taxon>
        <taxon>Leptospirales</taxon>
        <taxon>Leptospiraceae</taxon>
        <taxon>Leptospira</taxon>
    </lineage>
</organism>
<keyword evidence="3" id="KW-1185">Reference proteome</keyword>
<dbReference type="AlphaFoldDB" id="A0A4Z0ZWQ7"/>
<comment type="caution">
    <text evidence="2">The sequence shown here is derived from an EMBL/GenBank/DDBJ whole genome shotgun (WGS) entry which is preliminary data.</text>
</comment>
<dbReference type="EMBL" id="RQGH01000008">
    <property type="protein sequence ID" value="TGL75073.1"/>
    <property type="molecule type" value="Genomic_DNA"/>
</dbReference>
<gene>
    <name evidence="2" type="ORF">EHQ62_03055</name>
</gene>
<protein>
    <submittedName>
        <fullName evidence="2">Glycosyl hydrolase</fullName>
    </submittedName>
</protein>
<evidence type="ECO:0000313" key="2">
    <source>
        <dbReference type="EMBL" id="TGL75073.1"/>
    </source>
</evidence>
<dbReference type="SUPFAM" id="SSF51445">
    <property type="entry name" value="(Trans)glycosidases"/>
    <property type="match status" value="1"/>
</dbReference>
<dbReference type="InterPro" id="IPR017853">
    <property type="entry name" value="GH"/>
</dbReference>
<dbReference type="GO" id="GO:0005975">
    <property type="term" value="P:carbohydrate metabolic process"/>
    <property type="evidence" value="ECO:0007669"/>
    <property type="project" value="InterPro"/>
</dbReference>
<reference evidence="2" key="1">
    <citation type="journal article" date="2019" name="PLoS Negl. Trop. Dis.">
        <title>Revisiting the worldwide diversity of Leptospira species in the environment.</title>
        <authorList>
            <person name="Vincent A.T."/>
            <person name="Schiettekatte O."/>
            <person name="Bourhy P."/>
            <person name="Veyrier F.J."/>
            <person name="Picardeau M."/>
        </authorList>
    </citation>
    <scope>NUCLEOTIDE SEQUENCE [LARGE SCALE GENOMIC DNA]</scope>
    <source>
        <strain evidence="2">201702451</strain>
    </source>
</reference>
<dbReference type="GO" id="GO:0016787">
    <property type="term" value="F:hydrolase activity"/>
    <property type="evidence" value="ECO:0007669"/>
    <property type="project" value="UniProtKB-KW"/>
</dbReference>
<sequence>MKHVFAVLILLLLHFDNILCESILDNTLSLDKKLVFTNHIRKSNRYNYKTIFVKAMLKKNGQIYWKPTSFPTHSYYLMVTPEFRVWKETNTESFLHQFRNSLENLSSNYKNLSGLILDAEMSPIQTKKEYSKFICSLFTEIKNFNSLWMFSIAIFPPDHPDQNGYYDLQKLFVCSDNWIIMFYDEHSPRTAEGPVSSSNWIHTNLKSIETQLMQFEPNKTIHTQSIPDQQKPKAKDEKLNPSHPFSIEAIRKKIYLGLPLYGYAKLKSGKFGKVVPIQHWMHLPEFQNAKTDYVKFNHLGEVHYLPTLNFLRTWEQKCIQGGYAGVAYWREEFGSTYLDH</sequence>
<keyword evidence="2" id="KW-0378">Hydrolase</keyword>
<name>A0A4Z0ZWQ7_9LEPT</name>
<dbReference type="Gene3D" id="3.20.20.80">
    <property type="entry name" value="Glycosidases"/>
    <property type="match status" value="1"/>
</dbReference>
<evidence type="ECO:0000259" key="1">
    <source>
        <dbReference type="Pfam" id="PF00704"/>
    </source>
</evidence>
<dbReference type="PANTHER" id="PTHR46066">
    <property type="entry name" value="CHITINASE DOMAIN-CONTAINING PROTEIN 1 FAMILY MEMBER"/>
    <property type="match status" value="1"/>
</dbReference>
<dbReference type="PANTHER" id="PTHR46066:SF2">
    <property type="entry name" value="CHITINASE DOMAIN-CONTAINING PROTEIN 1"/>
    <property type="match status" value="1"/>
</dbReference>
<feature type="domain" description="GH18" evidence="1">
    <location>
        <begin position="96"/>
        <end position="305"/>
    </location>
</feature>
<dbReference type="InterPro" id="IPR001223">
    <property type="entry name" value="Glyco_hydro18_cat"/>
</dbReference>
<dbReference type="Proteomes" id="UP000297567">
    <property type="component" value="Unassembled WGS sequence"/>
</dbReference>
<dbReference type="RefSeq" id="WP_135640775.1">
    <property type="nucleotide sequence ID" value="NZ_RQGH01000008.1"/>
</dbReference>
<dbReference type="Pfam" id="PF00704">
    <property type="entry name" value="Glyco_hydro_18"/>
    <property type="match status" value="1"/>
</dbReference>
<evidence type="ECO:0000313" key="3">
    <source>
        <dbReference type="Proteomes" id="UP000297567"/>
    </source>
</evidence>
<accession>A0A4Z0ZWQ7</accession>
<proteinExistence type="predicted"/>